<dbReference type="AlphaFoldDB" id="A0A1M6V7W9"/>
<dbReference type="Proteomes" id="UP000184310">
    <property type="component" value="Unassembled WGS sequence"/>
</dbReference>
<keyword evidence="1" id="KW-0812">Transmembrane</keyword>
<name>A0A1M6V7W9_9CLOT</name>
<evidence type="ECO:0000313" key="3">
    <source>
        <dbReference type="Proteomes" id="UP000184310"/>
    </source>
</evidence>
<keyword evidence="1" id="KW-1133">Transmembrane helix</keyword>
<feature type="transmembrane region" description="Helical" evidence="1">
    <location>
        <begin position="93"/>
        <end position="116"/>
    </location>
</feature>
<organism evidence="2 3">
    <name type="scientific">Clostridium cavendishii DSM 21758</name>
    <dbReference type="NCBI Taxonomy" id="1121302"/>
    <lineage>
        <taxon>Bacteria</taxon>
        <taxon>Bacillati</taxon>
        <taxon>Bacillota</taxon>
        <taxon>Clostridia</taxon>
        <taxon>Eubacteriales</taxon>
        <taxon>Clostridiaceae</taxon>
        <taxon>Clostridium</taxon>
    </lineage>
</organism>
<keyword evidence="3" id="KW-1185">Reference proteome</keyword>
<protein>
    <recommendedName>
        <fullName evidence="4">ABC-2 type transport system permease protein</fullName>
    </recommendedName>
</protein>
<dbReference type="STRING" id="1121302.SAMN02745163_04444"/>
<evidence type="ECO:0008006" key="4">
    <source>
        <dbReference type="Google" id="ProtNLM"/>
    </source>
</evidence>
<feature type="transmembrane region" description="Helical" evidence="1">
    <location>
        <begin position="61"/>
        <end position="81"/>
    </location>
</feature>
<feature type="transmembrane region" description="Helical" evidence="1">
    <location>
        <begin position="164"/>
        <end position="193"/>
    </location>
</feature>
<feature type="transmembrane region" description="Helical" evidence="1">
    <location>
        <begin position="267"/>
        <end position="287"/>
    </location>
</feature>
<evidence type="ECO:0000313" key="2">
    <source>
        <dbReference type="EMBL" id="SHK77553.1"/>
    </source>
</evidence>
<dbReference type="RefSeq" id="WP_072993663.1">
    <property type="nucleotide sequence ID" value="NZ_FQZB01000027.1"/>
</dbReference>
<feature type="transmembrane region" description="Helical" evidence="1">
    <location>
        <begin position="137"/>
        <end position="158"/>
    </location>
</feature>
<feature type="transmembrane region" description="Helical" evidence="1">
    <location>
        <begin position="350"/>
        <end position="369"/>
    </location>
</feature>
<sequence length="555" mass="63323">MKDFKILKLVDLFKTFYEKAGVDYNIMRKILQLKLTMDGRRVSSVMGKNKKQDETKDKNNYLMLLAFNMFISFFIAMATIIRNIPVMMATNIVIGITLFMLVSLMISDFSAVLLDVKEKNILLPKPISNKTFNAAKVTHIFLYLMGLSVSFSVIPLVIGTIRYGIVFFLILFIEIFIMAAVVIALTAMVYTIVLNFFDGEKLKDIINYFQIFLAFIFAFGYQFMNRIFDIGIISRTEYVAKPWHVLLPSMWFSAPFGFFMDGYKQPIIFVLLILLIVAPVILIIFYLKIVVPYFEKSLQKLNDNGNSISRGKNKRQDFIANIICVDNIEKAMFKFTQNMIDSERSLKLKIYPSLAMAVFMPLFFIFPRIEKGQNFITSIRGSMGGYSHLSMYCTILLLCFCTAFISNSDSYKGAWIYKALPIETPGALFKGAIKATLCKLIIPLYIVESIIFLLINGVTISLDIVIMFFVLIFLALLYFKLANKTLPFTVKFATSDSGKLLLPSLVTLLLLGIFFGIHIVIKGNILYRLIYAVILLGADVVVWNISFNIKWKDVE</sequence>
<feature type="transmembrane region" description="Helical" evidence="1">
    <location>
        <begin position="525"/>
        <end position="545"/>
    </location>
</feature>
<dbReference type="OrthoDB" id="2659138at2"/>
<feature type="transmembrane region" description="Helical" evidence="1">
    <location>
        <begin position="205"/>
        <end position="223"/>
    </location>
</feature>
<proteinExistence type="predicted"/>
<keyword evidence="1" id="KW-0472">Membrane</keyword>
<dbReference type="EMBL" id="FQZB01000027">
    <property type="protein sequence ID" value="SHK77553.1"/>
    <property type="molecule type" value="Genomic_DNA"/>
</dbReference>
<reference evidence="2 3" key="1">
    <citation type="submission" date="2016-11" db="EMBL/GenBank/DDBJ databases">
        <authorList>
            <person name="Jaros S."/>
            <person name="Januszkiewicz K."/>
            <person name="Wedrychowicz H."/>
        </authorList>
    </citation>
    <scope>NUCLEOTIDE SEQUENCE [LARGE SCALE GENOMIC DNA]</scope>
    <source>
        <strain evidence="2 3">DSM 21758</strain>
    </source>
</reference>
<evidence type="ECO:0000256" key="1">
    <source>
        <dbReference type="SAM" id="Phobius"/>
    </source>
</evidence>
<feature type="transmembrane region" description="Helical" evidence="1">
    <location>
        <begin position="450"/>
        <end position="479"/>
    </location>
</feature>
<gene>
    <name evidence="2" type="ORF">SAMN02745163_04444</name>
</gene>
<feature type="transmembrane region" description="Helical" evidence="1">
    <location>
        <begin position="389"/>
        <end position="406"/>
    </location>
</feature>
<feature type="transmembrane region" description="Helical" evidence="1">
    <location>
        <begin position="500"/>
        <end position="519"/>
    </location>
</feature>
<accession>A0A1M6V7W9</accession>